<feature type="domain" description="HTH araC/xylS-type" evidence="4">
    <location>
        <begin position="242"/>
        <end position="340"/>
    </location>
</feature>
<evidence type="ECO:0000256" key="3">
    <source>
        <dbReference type="ARBA" id="ARBA00023163"/>
    </source>
</evidence>
<evidence type="ECO:0000256" key="1">
    <source>
        <dbReference type="ARBA" id="ARBA00023015"/>
    </source>
</evidence>
<dbReference type="PRINTS" id="PR00032">
    <property type="entry name" value="HTHARAC"/>
</dbReference>
<reference evidence="5" key="1">
    <citation type="submission" date="2021-02" db="EMBL/GenBank/DDBJ databases">
        <title>PHA producing bacteria isolated from coastal sediment in Guangdong, Shenzhen.</title>
        <authorList>
            <person name="Zheng W."/>
            <person name="Yu S."/>
            <person name="Huang Y."/>
        </authorList>
    </citation>
    <scope>NUCLEOTIDE SEQUENCE</scope>
    <source>
        <strain evidence="5">TN14-10</strain>
    </source>
</reference>
<dbReference type="Gene3D" id="1.10.10.60">
    <property type="entry name" value="Homeodomain-like"/>
    <property type="match status" value="1"/>
</dbReference>
<accession>A0A939DH31</accession>
<dbReference type="InterPro" id="IPR009057">
    <property type="entry name" value="Homeodomain-like_sf"/>
</dbReference>
<evidence type="ECO:0000256" key="2">
    <source>
        <dbReference type="ARBA" id="ARBA00023125"/>
    </source>
</evidence>
<proteinExistence type="predicted"/>
<dbReference type="PANTHER" id="PTHR47894">
    <property type="entry name" value="HTH-TYPE TRANSCRIPTIONAL REGULATOR GADX"/>
    <property type="match status" value="1"/>
</dbReference>
<dbReference type="RefSeq" id="WP_206561454.1">
    <property type="nucleotide sequence ID" value="NZ_JAFKCZ010000011.1"/>
</dbReference>
<keyword evidence="1" id="KW-0805">Transcription regulation</keyword>
<dbReference type="InterPro" id="IPR018060">
    <property type="entry name" value="HTH_AraC"/>
</dbReference>
<dbReference type="GO" id="GO:0005829">
    <property type="term" value="C:cytosol"/>
    <property type="evidence" value="ECO:0007669"/>
    <property type="project" value="TreeGrafter"/>
</dbReference>
<dbReference type="InterPro" id="IPR020449">
    <property type="entry name" value="Tscrpt_reg_AraC-type_HTH"/>
</dbReference>
<dbReference type="Pfam" id="PF12625">
    <property type="entry name" value="Arabinose_bd"/>
    <property type="match status" value="1"/>
</dbReference>
<evidence type="ECO:0000313" key="6">
    <source>
        <dbReference type="Proteomes" id="UP000664303"/>
    </source>
</evidence>
<protein>
    <submittedName>
        <fullName evidence="5">AraC family transcriptional regulator</fullName>
    </submittedName>
</protein>
<name>A0A939DH31_9GAMM</name>
<dbReference type="InterPro" id="IPR032687">
    <property type="entry name" value="AraC-type_N"/>
</dbReference>
<dbReference type="GO" id="GO:0003700">
    <property type="term" value="F:DNA-binding transcription factor activity"/>
    <property type="evidence" value="ECO:0007669"/>
    <property type="project" value="InterPro"/>
</dbReference>
<dbReference type="AlphaFoldDB" id="A0A939DH31"/>
<organism evidence="5 6">
    <name type="scientific">Parahaliea mediterranea</name>
    <dbReference type="NCBI Taxonomy" id="651086"/>
    <lineage>
        <taxon>Bacteria</taxon>
        <taxon>Pseudomonadati</taxon>
        <taxon>Pseudomonadota</taxon>
        <taxon>Gammaproteobacteria</taxon>
        <taxon>Cellvibrionales</taxon>
        <taxon>Halieaceae</taxon>
        <taxon>Parahaliea</taxon>
    </lineage>
</organism>
<comment type="caution">
    <text evidence="5">The sequence shown here is derived from an EMBL/GenBank/DDBJ whole genome shotgun (WGS) entry which is preliminary data.</text>
</comment>
<keyword evidence="2" id="KW-0238">DNA-binding</keyword>
<gene>
    <name evidence="5" type="ORF">JYP50_15485</name>
</gene>
<sequence length="340" mass="37540">MPHRQAEPGQAPTVLCSWTKVLVLALRDHGCDADALVAGAGLSLDQLAAPDARLPLAATTDLWREGVRAVGDESLGLWVPRYSSQTTFHALGYAFMASSTLLEALRRVARFNVMVSDAARVELHCDDRSVTMSWYPLAPELGPALEAMEAILSLILRSCRKIKGRDFAPEAVELMRGACRDEQPFLEFFRAPVAFGAPRYSMRFERATLEQALEWGNEDLARSNDRVVEDYLQRLELGSVATRLRGLLVRELPGGAQGHEHYARALGMSGRSLQRKLSAEGTSFNQLLNDTRLELARAYLGQEPRQSLTEIAFLLGFADTSSFSRAFHRWTGVSPGAYAS</sequence>
<keyword evidence="3" id="KW-0804">Transcription</keyword>
<evidence type="ECO:0000313" key="5">
    <source>
        <dbReference type="EMBL" id="MBN7798010.1"/>
    </source>
</evidence>
<keyword evidence="6" id="KW-1185">Reference proteome</keyword>
<dbReference type="SMART" id="SM00342">
    <property type="entry name" value="HTH_ARAC"/>
    <property type="match status" value="1"/>
</dbReference>
<dbReference type="Proteomes" id="UP000664303">
    <property type="component" value="Unassembled WGS sequence"/>
</dbReference>
<evidence type="ECO:0000259" key="4">
    <source>
        <dbReference type="PROSITE" id="PS01124"/>
    </source>
</evidence>
<dbReference type="Pfam" id="PF12833">
    <property type="entry name" value="HTH_18"/>
    <property type="match status" value="1"/>
</dbReference>
<dbReference type="GO" id="GO:0000976">
    <property type="term" value="F:transcription cis-regulatory region binding"/>
    <property type="evidence" value="ECO:0007669"/>
    <property type="project" value="TreeGrafter"/>
</dbReference>
<dbReference type="SUPFAM" id="SSF46689">
    <property type="entry name" value="Homeodomain-like"/>
    <property type="match status" value="1"/>
</dbReference>
<dbReference type="PANTHER" id="PTHR47894:SF1">
    <property type="entry name" value="HTH-TYPE TRANSCRIPTIONAL REGULATOR VQSM"/>
    <property type="match status" value="1"/>
</dbReference>
<dbReference type="EMBL" id="JAFKCZ010000011">
    <property type="protein sequence ID" value="MBN7798010.1"/>
    <property type="molecule type" value="Genomic_DNA"/>
</dbReference>
<dbReference type="PROSITE" id="PS01124">
    <property type="entry name" value="HTH_ARAC_FAMILY_2"/>
    <property type="match status" value="1"/>
</dbReference>